<name>V6SS08_9FLAO</name>
<dbReference type="SUPFAM" id="SSF49464">
    <property type="entry name" value="Carboxypeptidase regulatory domain-like"/>
    <property type="match status" value="1"/>
</dbReference>
<dbReference type="InterPro" id="IPR008969">
    <property type="entry name" value="CarboxyPept-like_regulatory"/>
</dbReference>
<comment type="caution">
    <text evidence="2">The sequence shown here is derived from an EMBL/GenBank/DDBJ whole genome shotgun (WGS) entry which is preliminary data.</text>
</comment>
<evidence type="ECO:0000313" key="3">
    <source>
        <dbReference type="Proteomes" id="UP000018004"/>
    </source>
</evidence>
<dbReference type="STRING" id="1341181.FLJC2902T_08280"/>
<feature type="chain" id="PRO_5004751149" description="Outer membrane protein" evidence="1">
    <location>
        <begin position="19"/>
        <end position="264"/>
    </location>
</feature>
<keyword evidence="3" id="KW-1185">Reference proteome</keyword>
<keyword evidence="1" id="KW-0732">Signal</keyword>
<evidence type="ECO:0000256" key="1">
    <source>
        <dbReference type="SAM" id="SignalP"/>
    </source>
</evidence>
<organism evidence="2 3">
    <name type="scientific">Flavobacterium limnosediminis JC2902</name>
    <dbReference type="NCBI Taxonomy" id="1341181"/>
    <lineage>
        <taxon>Bacteria</taxon>
        <taxon>Pseudomonadati</taxon>
        <taxon>Bacteroidota</taxon>
        <taxon>Flavobacteriia</taxon>
        <taxon>Flavobacteriales</taxon>
        <taxon>Flavobacteriaceae</taxon>
        <taxon>Flavobacterium</taxon>
    </lineage>
</organism>
<gene>
    <name evidence="2" type="ORF">FLJC2902T_08280</name>
</gene>
<dbReference type="EMBL" id="AVGG01000002">
    <property type="protein sequence ID" value="ESU29426.1"/>
    <property type="molecule type" value="Genomic_DNA"/>
</dbReference>
<evidence type="ECO:0000313" key="2">
    <source>
        <dbReference type="EMBL" id="ESU29426.1"/>
    </source>
</evidence>
<proteinExistence type="predicted"/>
<dbReference type="PATRIC" id="fig|1341181.4.peg.822"/>
<dbReference type="eggNOG" id="ENOG502Z8NF">
    <property type="taxonomic scope" value="Bacteria"/>
</dbReference>
<dbReference type="AlphaFoldDB" id="V6SS08"/>
<reference evidence="2 3" key="1">
    <citation type="submission" date="2013-08" db="EMBL/GenBank/DDBJ databases">
        <title>Flavobacterium limnosediminis JC2902 genome sequencing.</title>
        <authorList>
            <person name="Lee K."/>
            <person name="Yi H."/>
            <person name="Park S."/>
            <person name="Chun J."/>
        </authorList>
    </citation>
    <scope>NUCLEOTIDE SEQUENCE [LARGE SCALE GENOMIC DNA]</scope>
    <source>
        <strain evidence="2 3">JC2902</strain>
    </source>
</reference>
<dbReference type="Proteomes" id="UP000018004">
    <property type="component" value="Unassembled WGS sequence"/>
</dbReference>
<evidence type="ECO:0008006" key="4">
    <source>
        <dbReference type="Google" id="ProtNLM"/>
    </source>
</evidence>
<feature type="signal peptide" evidence="1">
    <location>
        <begin position="1"/>
        <end position="18"/>
    </location>
</feature>
<sequence>MKTKVLLFLLLFSITVNAQHTNRVLLRGTVVSDSVDVDNIIIKNTTSNKITVTDVKGNFSLFVKERDTLVFSSISFESSILIISKLHLEDKTVKIRLAVKINALEELVVRPYALTGNLETDSKSIKAEVVSLDTRKVDFSNPLPKYNKVDNSLAQITPGSGNSFQGIDFVAVGKMAKEAIFKPKPKKEHIEYVSEKIFSDAVKEKFDPQFFTETLHVKPEEVDLFLAYCDETPSENRALLNPKKEFELIEYLLKKSEEYHKKNQ</sequence>
<dbReference type="OrthoDB" id="1431099at2"/>
<accession>V6SS08</accession>
<protein>
    <recommendedName>
        <fullName evidence="4">Outer membrane protein</fullName>
    </recommendedName>
</protein>
<dbReference type="RefSeq" id="WP_023578493.1">
    <property type="nucleotide sequence ID" value="NZ_AVGG01000002.1"/>
</dbReference>